<dbReference type="GO" id="GO:0015628">
    <property type="term" value="P:protein secretion by the type II secretion system"/>
    <property type="evidence" value="ECO:0007669"/>
    <property type="project" value="InterPro"/>
</dbReference>
<dbReference type="NCBIfam" id="TIGR02532">
    <property type="entry name" value="IV_pilin_GFxxxE"/>
    <property type="match status" value="1"/>
</dbReference>
<evidence type="ECO:0000313" key="14">
    <source>
        <dbReference type="Proteomes" id="UP000464013"/>
    </source>
</evidence>
<evidence type="ECO:0000256" key="5">
    <source>
        <dbReference type="ARBA" id="ARBA00022519"/>
    </source>
</evidence>
<dbReference type="Pfam" id="PF07963">
    <property type="entry name" value="N_methyl"/>
    <property type="match status" value="1"/>
</dbReference>
<dbReference type="RefSeq" id="WP_159555892.1">
    <property type="nucleotide sequence ID" value="NZ_CP035042.1"/>
</dbReference>
<dbReference type="Proteomes" id="UP000464013">
    <property type="component" value="Chromosome"/>
</dbReference>
<keyword evidence="6 11" id="KW-0812">Transmembrane</keyword>
<evidence type="ECO:0000256" key="6">
    <source>
        <dbReference type="ARBA" id="ARBA00022692"/>
    </source>
</evidence>
<keyword evidence="4" id="KW-0488">Methylation</keyword>
<dbReference type="AlphaFoldDB" id="A0A6I6STJ5"/>
<reference evidence="13 14" key="1">
    <citation type="submission" date="2019-01" db="EMBL/GenBank/DDBJ databases">
        <title>Complete genome of a denitifying bacterium Halomons sp. BC-M4-5.</title>
        <authorList>
            <person name="Wang L."/>
            <person name="Shao Z."/>
        </authorList>
    </citation>
    <scope>NUCLEOTIDE SEQUENCE [LARGE SCALE GENOMIC DNA]</scope>
    <source>
        <strain evidence="13 14">BC-M4-5</strain>
    </source>
</reference>
<dbReference type="Pfam" id="PF12019">
    <property type="entry name" value="GspH"/>
    <property type="match status" value="1"/>
</dbReference>
<dbReference type="GO" id="GO:0005886">
    <property type="term" value="C:plasma membrane"/>
    <property type="evidence" value="ECO:0007669"/>
    <property type="project" value="UniProtKB-SubCell"/>
</dbReference>
<keyword evidence="14" id="KW-1185">Reference proteome</keyword>
<dbReference type="InterPro" id="IPR012902">
    <property type="entry name" value="N_methyl_site"/>
</dbReference>
<evidence type="ECO:0000313" key="13">
    <source>
        <dbReference type="EMBL" id="QHC52236.1"/>
    </source>
</evidence>
<evidence type="ECO:0000256" key="7">
    <source>
        <dbReference type="ARBA" id="ARBA00022989"/>
    </source>
</evidence>
<accession>A0A6I6STJ5</accession>
<evidence type="ECO:0000256" key="4">
    <source>
        <dbReference type="ARBA" id="ARBA00022481"/>
    </source>
</evidence>
<comment type="subcellular location">
    <subcellularLocation>
        <location evidence="1">Cell inner membrane</location>
        <topology evidence="1">Single-pass membrane protein</topology>
    </subcellularLocation>
</comment>
<gene>
    <name evidence="13" type="ORF">EKK97_20755</name>
</gene>
<evidence type="ECO:0000256" key="1">
    <source>
        <dbReference type="ARBA" id="ARBA00004377"/>
    </source>
</evidence>
<keyword evidence="8 11" id="KW-0472">Membrane</keyword>
<dbReference type="GO" id="GO:0015627">
    <property type="term" value="C:type II protein secretion system complex"/>
    <property type="evidence" value="ECO:0007669"/>
    <property type="project" value="InterPro"/>
</dbReference>
<name>A0A6I6STJ5_9GAMM</name>
<evidence type="ECO:0000256" key="11">
    <source>
        <dbReference type="SAM" id="Phobius"/>
    </source>
</evidence>
<dbReference type="SUPFAM" id="SSF54523">
    <property type="entry name" value="Pili subunits"/>
    <property type="match status" value="1"/>
</dbReference>
<dbReference type="KEGG" id="htx:EKK97_20755"/>
<sequence length="176" mass="18549">MDAAHALTGNASRQCGLTLIELLVVIALGVVLIGWAVPGLQAMSARQEVAAEAHRLRVALSLGRNTAITRRSVVIVCPSPDRRRCNMDDWSAPLAIVLGPLTGTDFAEGALLRVIEAGGRGVSVSYRQDGKPVRYGALGRPAGHNGTFRICGHQDHGAQLVLSNFGRLRSGGSMSC</sequence>
<keyword evidence="5" id="KW-0997">Cell inner membrane</keyword>
<evidence type="ECO:0000256" key="8">
    <source>
        <dbReference type="ARBA" id="ARBA00023136"/>
    </source>
</evidence>
<evidence type="ECO:0000256" key="9">
    <source>
        <dbReference type="ARBA" id="ARBA00025772"/>
    </source>
</evidence>
<dbReference type="InterPro" id="IPR022346">
    <property type="entry name" value="T2SS_GspH"/>
</dbReference>
<proteinExistence type="inferred from homology"/>
<dbReference type="Gene3D" id="3.55.40.10">
    <property type="entry name" value="minor pseudopilin epsh domain"/>
    <property type="match status" value="1"/>
</dbReference>
<feature type="domain" description="General secretion pathway GspH" evidence="12">
    <location>
        <begin position="52"/>
        <end position="164"/>
    </location>
</feature>
<evidence type="ECO:0000256" key="2">
    <source>
        <dbReference type="ARBA" id="ARBA00021549"/>
    </source>
</evidence>
<organism evidence="13 14">
    <name type="scientific">Billgrantia tianxiuensis</name>
    <dbReference type="NCBI Taxonomy" id="2497861"/>
    <lineage>
        <taxon>Bacteria</taxon>
        <taxon>Pseudomonadati</taxon>
        <taxon>Pseudomonadota</taxon>
        <taxon>Gammaproteobacteria</taxon>
        <taxon>Oceanospirillales</taxon>
        <taxon>Halomonadaceae</taxon>
        <taxon>Billgrantia</taxon>
    </lineage>
</organism>
<evidence type="ECO:0000256" key="10">
    <source>
        <dbReference type="ARBA" id="ARBA00030775"/>
    </source>
</evidence>
<protein>
    <recommendedName>
        <fullName evidence="2">Type II secretion system protein H</fullName>
    </recommendedName>
    <alternativeName>
        <fullName evidence="10">General secretion pathway protein H</fullName>
    </alternativeName>
</protein>
<evidence type="ECO:0000259" key="12">
    <source>
        <dbReference type="Pfam" id="PF12019"/>
    </source>
</evidence>
<comment type="similarity">
    <text evidence="9">Belongs to the GSP H family.</text>
</comment>
<keyword evidence="3" id="KW-1003">Cell membrane</keyword>
<dbReference type="OrthoDB" id="6182870at2"/>
<evidence type="ECO:0000256" key="3">
    <source>
        <dbReference type="ARBA" id="ARBA00022475"/>
    </source>
</evidence>
<dbReference type="InterPro" id="IPR045584">
    <property type="entry name" value="Pilin-like"/>
</dbReference>
<feature type="transmembrane region" description="Helical" evidence="11">
    <location>
        <begin position="17"/>
        <end position="37"/>
    </location>
</feature>
<keyword evidence="7 11" id="KW-1133">Transmembrane helix</keyword>
<dbReference type="EMBL" id="CP035042">
    <property type="protein sequence ID" value="QHC52236.1"/>
    <property type="molecule type" value="Genomic_DNA"/>
</dbReference>